<evidence type="ECO:0000256" key="3">
    <source>
        <dbReference type="ARBA" id="ARBA00022679"/>
    </source>
</evidence>
<comment type="cofactor">
    <cofactor evidence="1">
        <name>pyridoxal 5'-phosphate</name>
        <dbReference type="ChEBI" id="CHEBI:597326"/>
    </cofactor>
</comment>
<dbReference type="InterPro" id="IPR015424">
    <property type="entry name" value="PyrdxlP-dep_Trfase"/>
</dbReference>
<name>A0ABW9FQY5_9NOCA</name>
<dbReference type="EMBL" id="JBDLNU010000002">
    <property type="protein sequence ID" value="MFM1727971.1"/>
    <property type="molecule type" value="Genomic_DNA"/>
</dbReference>
<organism evidence="6 7">
    <name type="scientific">Prescottella soli</name>
    <dbReference type="NCBI Taxonomy" id="1543852"/>
    <lineage>
        <taxon>Bacteria</taxon>
        <taxon>Bacillati</taxon>
        <taxon>Actinomycetota</taxon>
        <taxon>Actinomycetes</taxon>
        <taxon>Mycobacteriales</taxon>
        <taxon>Nocardiaceae</taxon>
        <taxon>Prescottella</taxon>
    </lineage>
</organism>
<dbReference type="InterPro" id="IPR004839">
    <property type="entry name" value="Aminotransferase_I/II_large"/>
</dbReference>
<protein>
    <submittedName>
        <fullName evidence="6">PLP-dependent aminotransferase family protein</fullName>
    </submittedName>
</protein>
<keyword evidence="2 6" id="KW-0032">Aminotransferase</keyword>
<dbReference type="Gene3D" id="3.40.640.10">
    <property type="entry name" value="Type I PLP-dependent aspartate aminotransferase-like (Major domain)"/>
    <property type="match status" value="1"/>
</dbReference>
<dbReference type="SUPFAM" id="SSF53383">
    <property type="entry name" value="PLP-dependent transferases"/>
    <property type="match status" value="1"/>
</dbReference>
<evidence type="ECO:0000259" key="5">
    <source>
        <dbReference type="Pfam" id="PF00155"/>
    </source>
</evidence>
<dbReference type="CDD" id="cd00609">
    <property type="entry name" value="AAT_like"/>
    <property type="match status" value="1"/>
</dbReference>
<dbReference type="GO" id="GO:0008483">
    <property type="term" value="F:transaminase activity"/>
    <property type="evidence" value="ECO:0007669"/>
    <property type="project" value="UniProtKB-KW"/>
</dbReference>
<keyword evidence="7" id="KW-1185">Reference proteome</keyword>
<accession>A0ABW9FQY5</accession>
<dbReference type="InterPro" id="IPR015421">
    <property type="entry name" value="PyrdxlP-dep_Trfase_major"/>
</dbReference>
<evidence type="ECO:0000256" key="2">
    <source>
        <dbReference type="ARBA" id="ARBA00022576"/>
    </source>
</evidence>
<dbReference type="Proteomes" id="UP001629744">
    <property type="component" value="Unassembled WGS sequence"/>
</dbReference>
<evidence type="ECO:0000313" key="7">
    <source>
        <dbReference type="Proteomes" id="UP001629744"/>
    </source>
</evidence>
<evidence type="ECO:0000313" key="6">
    <source>
        <dbReference type="EMBL" id="MFM1727971.1"/>
    </source>
</evidence>
<dbReference type="Gene3D" id="3.90.1150.10">
    <property type="entry name" value="Aspartate Aminotransferase, domain 1"/>
    <property type="match status" value="1"/>
</dbReference>
<dbReference type="PANTHER" id="PTHR42790">
    <property type="entry name" value="AMINOTRANSFERASE"/>
    <property type="match status" value="1"/>
</dbReference>
<dbReference type="InterPro" id="IPR015422">
    <property type="entry name" value="PyrdxlP-dep_Trfase_small"/>
</dbReference>
<evidence type="ECO:0000256" key="4">
    <source>
        <dbReference type="ARBA" id="ARBA00022898"/>
    </source>
</evidence>
<dbReference type="Pfam" id="PF00155">
    <property type="entry name" value="Aminotran_1_2"/>
    <property type="match status" value="1"/>
</dbReference>
<reference evidence="6 7" key="1">
    <citation type="submission" date="2023-11" db="EMBL/GenBank/DDBJ databases">
        <authorList>
            <person name="Val-Calvo J."/>
            <person name="Scortti M."/>
            <person name="Vazquez-Boland J."/>
        </authorList>
    </citation>
    <scope>NUCLEOTIDE SEQUENCE [LARGE SCALE GENOMIC DNA]</scope>
    <source>
        <strain evidence="6 7">DSM 46662</strain>
    </source>
</reference>
<gene>
    <name evidence="6" type="ORF">ABEU19_001439</name>
</gene>
<proteinExistence type="predicted"/>
<keyword evidence="3" id="KW-0808">Transferase</keyword>
<feature type="domain" description="Aminotransferase class I/classII large" evidence="5">
    <location>
        <begin position="37"/>
        <end position="392"/>
    </location>
</feature>
<comment type="caution">
    <text evidence="6">The sequence shown here is derived from an EMBL/GenBank/DDBJ whole genome shotgun (WGS) entry which is preliminary data.</text>
</comment>
<dbReference type="PANTHER" id="PTHR42790:SF19">
    <property type="entry name" value="KYNURENINE_ALPHA-AMINOADIPATE AMINOTRANSFERASE, MITOCHONDRIAL"/>
    <property type="match status" value="1"/>
</dbReference>
<keyword evidence="4" id="KW-0663">Pyridoxal phosphate</keyword>
<sequence length="410" mass="43719">MSLDSSSLDSSLQLSSRMAGLRSSAIRDLLTLTARPEVISLAGGLPATELVPRERITQAAQRALADPRSVQYGETSGWAPLREVVAARESEKVGRRIDPAEVVVTHGSQQALSLLAQVLLDPGDTVVVEEPGYTGALQVFRTAQATLVPVALDADGMDTEALERSLREGLRPKVVHTVSNFHNPRGVVLSASRRAHLAALADRYGFWIIEDDPYGELWFDAPAPAPVAAHSDRVLRLSSGSKTLAPALRIGWLHGDRRVCEAVELLKQGADLCGSSLTQQIATELLDDSPWLAAHLTTVRGAYAARAGALVDALETAFGDRISHANVHGGMFCWIEFTDGIDATALLETAVRHDVAYVPGGAFGVASTHPHAARLCFATYDGAVLAEGVDRLRAAYDVFTRRAGSGAARP</sequence>
<dbReference type="InterPro" id="IPR050859">
    <property type="entry name" value="Class-I_PLP-dep_aminotransf"/>
</dbReference>
<evidence type="ECO:0000256" key="1">
    <source>
        <dbReference type="ARBA" id="ARBA00001933"/>
    </source>
</evidence>
<dbReference type="RefSeq" id="WP_348604401.1">
    <property type="nucleotide sequence ID" value="NZ_CP157276.1"/>
</dbReference>